<dbReference type="InterPro" id="IPR047803">
    <property type="entry name" value="DCD1A/B-like"/>
</dbReference>
<proteinExistence type="predicted"/>
<dbReference type="AlphaFoldDB" id="A0A813RTM6"/>
<evidence type="ECO:0000313" key="3">
    <source>
        <dbReference type="Proteomes" id="UP000663879"/>
    </source>
</evidence>
<dbReference type="Gene3D" id="3.60.60.10">
    <property type="entry name" value="Penicillin V Acylase, Chain A"/>
    <property type="match status" value="1"/>
</dbReference>
<keyword evidence="1" id="KW-0732">Signal</keyword>
<organism evidence="2 3">
    <name type="scientific">Brachionus calyciflorus</name>
    <dbReference type="NCBI Taxonomy" id="104777"/>
    <lineage>
        <taxon>Eukaryota</taxon>
        <taxon>Metazoa</taxon>
        <taxon>Spiralia</taxon>
        <taxon>Gnathifera</taxon>
        <taxon>Rotifera</taxon>
        <taxon>Eurotatoria</taxon>
        <taxon>Monogononta</taxon>
        <taxon>Pseudotrocha</taxon>
        <taxon>Ploima</taxon>
        <taxon>Brachionidae</taxon>
        <taxon>Brachionus</taxon>
    </lineage>
</organism>
<dbReference type="PANTHER" id="PTHR35190">
    <property type="entry name" value="PROTEIN DCD1B"/>
    <property type="match status" value="1"/>
</dbReference>
<keyword evidence="3" id="KW-1185">Reference proteome</keyword>
<accession>A0A813RTM6</accession>
<protein>
    <submittedName>
        <fullName evidence="2">Uncharacterized protein</fullName>
    </submittedName>
</protein>
<name>A0A813RTM6_9BILA</name>
<dbReference type="PANTHER" id="PTHR35190:SF2">
    <property type="entry name" value="PROTEIN DCD1B"/>
    <property type="match status" value="1"/>
</dbReference>
<dbReference type="EMBL" id="CAJNOC010000636">
    <property type="protein sequence ID" value="CAF0785636.1"/>
    <property type="molecule type" value="Genomic_DNA"/>
</dbReference>
<evidence type="ECO:0000313" key="2">
    <source>
        <dbReference type="EMBL" id="CAF0785636.1"/>
    </source>
</evidence>
<reference evidence="2" key="1">
    <citation type="submission" date="2021-02" db="EMBL/GenBank/DDBJ databases">
        <authorList>
            <person name="Nowell W R."/>
        </authorList>
    </citation>
    <scope>NUCLEOTIDE SEQUENCE</scope>
    <source>
        <strain evidence="2">Ploen Becks lab</strain>
    </source>
</reference>
<feature type="signal peptide" evidence="1">
    <location>
        <begin position="1"/>
        <end position="24"/>
    </location>
</feature>
<comment type="caution">
    <text evidence="2">The sequence shown here is derived from an EMBL/GenBank/DDBJ whole genome shotgun (WGS) entry which is preliminary data.</text>
</comment>
<gene>
    <name evidence="2" type="ORF">OXX778_LOCUS5700</name>
</gene>
<dbReference type="OrthoDB" id="189997at2759"/>
<evidence type="ECO:0000256" key="1">
    <source>
        <dbReference type="SAM" id="SignalP"/>
    </source>
</evidence>
<feature type="chain" id="PRO_5032568290" evidence="1">
    <location>
        <begin position="25"/>
        <end position="446"/>
    </location>
</feature>
<dbReference type="Proteomes" id="UP000663879">
    <property type="component" value="Unassembled WGS sequence"/>
</dbReference>
<sequence length="446" mass="49682">MSKYLNFILFCNVAFITNLILIEAAYCPGKPSPSAQPNLNPIIDEKPLLVSEIKNAKLYTVGSGDDLIKIVHLWGTPYEMGYAHATIAMSEMYQFFAYVWTFIESQIKSSLNGNTEGFFKDEFLKLVADNGLELALEIESNKTEIYISNHFLEEIQGMADAAGIDPKAYKQFYMISELGKTSSSMFGAWGLAIPSVEGLLQLGAIDWGTDSGFQNVPQITVYHPNKDSSTNGHDFANIGWSGWIGSFQGYSSKKLAVSQIGVSYPDISFGEESLYGTPFTYVLRDILQFDSTFDDAFNRIKNAKRTSNLILGIGDGKINKFNSIQYSASVANCMDDTTLKPDADWHPKITNVVYHGVDWLCPSFNQVMAGQITKLYGNLTTENAIRDVTSIVQTGSLLVTYYDFENDVIYTANARGYEEEGPENAYERSFVKIKMNDLFSELPPNL</sequence>